<accession>A0ABR1QSU1</accession>
<comment type="pathway">
    <text evidence="1">Mycotoxin biosynthesis.</text>
</comment>
<dbReference type="Proteomes" id="UP001391051">
    <property type="component" value="Unassembled WGS sequence"/>
</dbReference>
<sequence>MSSSRMWNWHSKSSSSELDEAEEGFLQSEELDGYARSTISGTNGRRRGWEWLRTNWSWVLQTAMLLCSSTLFLLSWYHEPSDATCTRSGHRRAAPALEAVTYHDETLQGEFLQPSPYRGTPTPEIDARWEEIADGNAFNVASDKLHLLNKSSSDPWHHTAPEFGGGVAAQSWGFHQLHCLNLLRQASYEDEYRQAGRLPEILRATKEVRRNHLDHCIEVVRLDMMCQADVTPYFVMEAAPGHASDALRIDFSVFKKCRDFGKIKSWMKDRVAIASSRDSFLDS</sequence>
<organism evidence="3 4">
    <name type="scientific">Apiospora aurea</name>
    <dbReference type="NCBI Taxonomy" id="335848"/>
    <lineage>
        <taxon>Eukaryota</taxon>
        <taxon>Fungi</taxon>
        <taxon>Dikarya</taxon>
        <taxon>Ascomycota</taxon>
        <taxon>Pezizomycotina</taxon>
        <taxon>Sordariomycetes</taxon>
        <taxon>Xylariomycetidae</taxon>
        <taxon>Amphisphaeriales</taxon>
        <taxon>Apiosporaceae</taxon>
        <taxon>Apiospora</taxon>
    </lineage>
</organism>
<dbReference type="PANTHER" id="PTHR33365">
    <property type="entry name" value="YALI0B05434P"/>
    <property type="match status" value="1"/>
</dbReference>
<reference evidence="3 4" key="1">
    <citation type="submission" date="2023-01" db="EMBL/GenBank/DDBJ databases">
        <title>Analysis of 21 Apiospora genomes using comparative genomics revels a genus with tremendous synthesis potential of carbohydrate active enzymes and secondary metabolites.</title>
        <authorList>
            <person name="Sorensen T."/>
        </authorList>
    </citation>
    <scope>NUCLEOTIDE SEQUENCE [LARGE SCALE GENOMIC DNA]</scope>
    <source>
        <strain evidence="3 4">CBS 24483</strain>
    </source>
</reference>
<name>A0ABR1QSU1_9PEZI</name>
<gene>
    <name evidence="3" type="ORF">PG986_000014</name>
</gene>
<protein>
    <submittedName>
        <fullName evidence="3">Cyclochlorotine biosynthesis protein O</fullName>
    </submittedName>
</protein>
<evidence type="ECO:0000313" key="4">
    <source>
        <dbReference type="Proteomes" id="UP001391051"/>
    </source>
</evidence>
<dbReference type="GeneID" id="92069298"/>
<evidence type="ECO:0000256" key="1">
    <source>
        <dbReference type="ARBA" id="ARBA00004685"/>
    </source>
</evidence>
<comment type="similarity">
    <text evidence="2">Belongs to the ustYa family.</text>
</comment>
<keyword evidence="4" id="KW-1185">Reference proteome</keyword>
<evidence type="ECO:0000256" key="2">
    <source>
        <dbReference type="ARBA" id="ARBA00035112"/>
    </source>
</evidence>
<dbReference type="Pfam" id="PF11807">
    <property type="entry name" value="UstYa"/>
    <property type="match status" value="1"/>
</dbReference>
<evidence type="ECO:0000313" key="3">
    <source>
        <dbReference type="EMBL" id="KAK7965737.1"/>
    </source>
</evidence>
<dbReference type="InterPro" id="IPR021765">
    <property type="entry name" value="UstYa-like"/>
</dbReference>
<proteinExistence type="inferred from homology"/>
<dbReference type="EMBL" id="JAQQWE010000001">
    <property type="protein sequence ID" value="KAK7965737.1"/>
    <property type="molecule type" value="Genomic_DNA"/>
</dbReference>
<dbReference type="PANTHER" id="PTHR33365:SF4">
    <property type="entry name" value="CYCLOCHLOROTINE BIOSYNTHESIS PROTEIN O"/>
    <property type="match status" value="1"/>
</dbReference>
<comment type="caution">
    <text evidence="3">The sequence shown here is derived from an EMBL/GenBank/DDBJ whole genome shotgun (WGS) entry which is preliminary data.</text>
</comment>
<dbReference type="RefSeq" id="XP_066705129.1">
    <property type="nucleotide sequence ID" value="XM_066836236.1"/>
</dbReference>